<dbReference type="FunFam" id="1.20.140.10:FF:000010">
    <property type="entry name" value="Acyl-coenzyme A oxidase"/>
    <property type="match status" value="1"/>
</dbReference>
<feature type="domain" description="Acyl-CoA oxidase C-terminal" evidence="15">
    <location>
        <begin position="457"/>
        <end position="578"/>
    </location>
</feature>
<evidence type="ECO:0000256" key="2">
    <source>
        <dbReference type="ARBA" id="ARBA00001974"/>
    </source>
</evidence>
<evidence type="ECO:0000256" key="11">
    <source>
        <dbReference type="ARBA" id="ARBA00023140"/>
    </source>
</evidence>
<dbReference type="PIRSF" id="PIRSF000168">
    <property type="entry name" value="Acyl-CoA_oxidase"/>
    <property type="match status" value="1"/>
</dbReference>
<dbReference type="InterPro" id="IPR009100">
    <property type="entry name" value="AcylCoA_DH/oxidase_NM_dom_sf"/>
</dbReference>
<dbReference type="Gene3D" id="2.40.110.10">
    <property type="entry name" value="Butyryl-CoA Dehydrogenase, subunit A, domain 2"/>
    <property type="match status" value="1"/>
</dbReference>
<feature type="active site" description="Proton acceptor" evidence="13">
    <location>
        <position position="414"/>
    </location>
</feature>
<dbReference type="AlphaFoldDB" id="A0A8H7PLR3"/>
<keyword evidence="7 12" id="KW-0274">FAD</keyword>
<evidence type="ECO:0000259" key="15">
    <source>
        <dbReference type="Pfam" id="PF01756"/>
    </source>
</evidence>
<evidence type="ECO:0000256" key="1">
    <source>
        <dbReference type="ARBA" id="ARBA00001201"/>
    </source>
</evidence>
<evidence type="ECO:0000256" key="4">
    <source>
        <dbReference type="ARBA" id="ARBA00004846"/>
    </source>
</evidence>
<evidence type="ECO:0000256" key="13">
    <source>
        <dbReference type="PIRSR" id="PIRSR000168-1"/>
    </source>
</evidence>
<organism evidence="18 19">
    <name type="scientific">Mortierella isabellina</name>
    <name type="common">Filamentous fungus</name>
    <name type="synonym">Umbelopsis isabellina</name>
    <dbReference type="NCBI Taxonomy" id="91625"/>
    <lineage>
        <taxon>Eukaryota</taxon>
        <taxon>Fungi</taxon>
        <taxon>Fungi incertae sedis</taxon>
        <taxon>Mucoromycota</taxon>
        <taxon>Mucoromycotina</taxon>
        <taxon>Umbelopsidomycetes</taxon>
        <taxon>Umbelopsidales</taxon>
        <taxon>Umbelopsidaceae</taxon>
        <taxon>Umbelopsis</taxon>
    </lineage>
</organism>
<dbReference type="GO" id="GO:0005777">
    <property type="term" value="C:peroxisome"/>
    <property type="evidence" value="ECO:0007669"/>
    <property type="project" value="UniProtKB-SubCell"/>
</dbReference>
<dbReference type="PANTHER" id="PTHR10909:SF382">
    <property type="entry name" value="ACYL-COENZYME A OXIDASE"/>
    <property type="match status" value="1"/>
</dbReference>
<keyword evidence="9" id="KW-0560">Oxidoreductase</keyword>
<dbReference type="Pfam" id="PF02770">
    <property type="entry name" value="Acyl-CoA_dh_M"/>
    <property type="match status" value="1"/>
</dbReference>
<comment type="subcellular location">
    <subcellularLocation>
        <location evidence="3">Peroxisome</location>
    </subcellularLocation>
</comment>
<keyword evidence="11" id="KW-0576">Peroxisome</keyword>
<dbReference type="OrthoDB" id="538336at2759"/>
<dbReference type="InterPro" id="IPR002655">
    <property type="entry name" value="Acyl-CoA_oxidase_C"/>
</dbReference>
<dbReference type="SUPFAM" id="SSF47203">
    <property type="entry name" value="Acyl-CoA dehydrogenase C-terminal domain-like"/>
    <property type="match status" value="2"/>
</dbReference>
<evidence type="ECO:0000256" key="8">
    <source>
        <dbReference type="ARBA" id="ARBA00022832"/>
    </source>
</evidence>
<evidence type="ECO:0000313" key="19">
    <source>
        <dbReference type="Proteomes" id="UP000654370"/>
    </source>
</evidence>
<keyword evidence="8" id="KW-0276">Fatty acid metabolism</keyword>
<dbReference type="InterPro" id="IPR055060">
    <property type="entry name" value="ACOX_C_alpha1"/>
</dbReference>
<dbReference type="Proteomes" id="UP000654370">
    <property type="component" value="Unassembled WGS sequence"/>
</dbReference>
<dbReference type="SUPFAM" id="SSF56645">
    <property type="entry name" value="Acyl-CoA dehydrogenase NM domain-like"/>
    <property type="match status" value="1"/>
</dbReference>
<keyword evidence="10" id="KW-0443">Lipid metabolism</keyword>
<evidence type="ECO:0000259" key="16">
    <source>
        <dbReference type="Pfam" id="PF02770"/>
    </source>
</evidence>
<evidence type="ECO:0000256" key="7">
    <source>
        <dbReference type="ARBA" id="ARBA00022827"/>
    </source>
</evidence>
<keyword evidence="6 12" id="KW-0285">Flavoprotein</keyword>
<comment type="similarity">
    <text evidence="5 12">Belongs to the acyl-CoA oxidase family.</text>
</comment>
<dbReference type="Pfam" id="PF22924">
    <property type="entry name" value="ACOX_C_alpha1"/>
    <property type="match status" value="1"/>
</dbReference>
<dbReference type="GO" id="GO:0033540">
    <property type="term" value="P:fatty acid beta-oxidation using acyl-CoA oxidase"/>
    <property type="evidence" value="ECO:0007669"/>
    <property type="project" value="UniProtKB-UniPathway"/>
</dbReference>
<dbReference type="FunFam" id="2.40.110.10:FF:000005">
    <property type="entry name" value="Acyl-coenzyme A oxidase"/>
    <property type="match status" value="1"/>
</dbReference>
<evidence type="ECO:0000259" key="17">
    <source>
        <dbReference type="Pfam" id="PF22924"/>
    </source>
</evidence>
<dbReference type="PANTHER" id="PTHR10909">
    <property type="entry name" value="ELECTRON TRANSPORT OXIDOREDUCTASE"/>
    <property type="match status" value="1"/>
</dbReference>
<evidence type="ECO:0000256" key="10">
    <source>
        <dbReference type="ARBA" id="ARBA00023098"/>
    </source>
</evidence>
<evidence type="ECO:0000256" key="6">
    <source>
        <dbReference type="ARBA" id="ARBA00022630"/>
    </source>
</evidence>
<evidence type="ECO:0000256" key="12">
    <source>
        <dbReference type="PIRNR" id="PIRNR000168"/>
    </source>
</evidence>
<comment type="cofactor">
    <cofactor evidence="2">
        <name>FAD</name>
        <dbReference type="ChEBI" id="CHEBI:57692"/>
    </cofactor>
</comment>
<dbReference type="GO" id="GO:0005504">
    <property type="term" value="F:fatty acid binding"/>
    <property type="evidence" value="ECO:0007669"/>
    <property type="project" value="TreeGrafter"/>
</dbReference>
<dbReference type="InterPro" id="IPR036250">
    <property type="entry name" value="AcylCo_DH-like_C"/>
</dbReference>
<dbReference type="EMBL" id="JAEPQZ010000010">
    <property type="protein sequence ID" value="KAG2176328.1"/>
    <property type="molecule type" value="Genomic_DNA"/>
</dbReference>
<dbReference type="GO" id="GO:0055088">
    <property type="term" value="P:lipid homeostasis"/>
    <property type="evidence" value="ECO:0007669"/>
    <property type="project" value="TreeGrafter"/>
</dbReference>
<evidence type="ECO:0000256" key="5">
    <source>
        <dbReference type="ARBA" id="ARBA00006288"/>
    </source>
</evidence>
<feature type="binding site" evidence="14">
    <location>
        <position position="136"/>
    </location>
    <ligand>
        <name>FAD</name>
        <dbReference type="ChEBI" id="CHEBI:57692"/>
    </ligand>
</feature>
<keyword evidence="19" id="KW-1185">Reference proteome</keyword>
<evidence type="ECO:0000256" key="14">
    <source>
        <dbReference type="PIRSR" id="PIRSR000168-2"/>
    </source>
</evidence>
<dbReference type="GO" id="GO:0071949">
    <property type="term" value="F:FAD binding"/>
    <property type="evidence" value="ECO:0007669"/>
    <property type="project" value="InterPro"/>
</dbReference>
<protein>
    <recommendedName>
        <fullName evidence="12">Acyl-coenzyme A oxidase</fullName>
    </recommendedName>
</protein>
<feature type="domain" description="Acyl-CoA oxidase C-alpha1" evidence="17">
    <location>
        <begin position="279"/>
        <end position="429"/>
    </location>
</feature>
<evidence type="ECO:0000313" key="18">
    <source>
        <dbReference type="EMBL" id="KAG2176328.1"/>
    </source>
</evidence>
<dbReference type="InterPro" id="IPR046373">
    <property type="entry name" value="Acyl-CoA_Oxase/DH_mid-dom_sf"/>
</dbReference>
<accession>A0A8H7PLR3</accession>
<comment type="caution">
    <text evidence="18">The sequence shown here is derived from an EMBL/GenBank/DDBJ whole genome shotgun (WGS) entry which is preliminary data.</text>
</comment>
<comment type="pathway">
    <text evidence="4">Lipid metabolism; peroxisomal fatty acid beta-oxidation.</text>
</comment>
<dbReference type="UniPathway" id="UPA00661"/>
<evidence type="ECO:0000256" key="9">
    <source>
        <dbReference type="ARBA" id="ARBA00023002"/>
    </source>
</evidence>
<dbReference type="Pfam" id="PF01756">
    <property type="entry name" value="ACOX"/>
    <property type="match status" value="1"/>
</dbReference>
<dbReference type="Gene3D" id="1.20.140.10">
    <property type="entry name" value="Butyryl-CoA Dehydrogenase, subunit A, domain 3"/>
    <property type="match status" value="2"/>
</dbReference>
<reference evidence="18" key="1">
    <citation type="submission" date="2020-12" db="EMBL/GenBank/DDBJ databases">
        <title>Metabolic potential, ecology and presence of endohyphal bacteria is reflected in genomic diversity of Mucoromycotina.</title>
        <authorList>
            <person name="Muszewska A."/>
            <person name="Okrasinska A."/>
            <person name="Steczkiewicz K."/>
            <person name="Drgas O."/>
            <person name="Orlowska M."/>
            <person name="Perlinska-Lenart U."/>
            <person name="Aleksandrzak-Piekarczyk T."/>
            <person name="Szatraj K."/>
            <person name="Zielenkiewicz U."/>
            <person name="Pilsyk S."/>
            <person name="Malc E."/>
            <person name="Mieczkowski P."/>
            <person name="Kruszewska J.S."/>
            <person name="Biernat P."/>
            <person name="Pawlowska J."/>
        </authorList>
    </citation>
    <scope>NUCLEOTIDE SEQUENCE</scope>
    <source>
        <strain evidence="18">WA0000067209</strain>
    </source>
</reference>
<proteinExistence type="inferred from homology"/>
<gene>
    <name evidence="18" type="ORF">INT43_005562</name>
</gene>
<dbReference type="InterPro" id="IPR006091">
    <property type="entry name" value="Acyl-CoA_Oxase/DH_mid-dom"/>
</dbReference>
<sequence>MSSALSLDSSEVNVIRRILQHDNHENRDKMADFMAKDPLYIPRYNVPLSTEREVALQRLTKLAKNHFFSVFDFEKNPLNVFAVHEVAGMCEGSLATKMTVNLNLYGGTVIKLGTKRHRHYLPLADNMTGIGCFALTELGYGNNAVEMETTAIYDKSKHELVINTPSTLAQKHWITNGGMHAKFAVVFAQLIVDDKNEGVHAILTRIREENMKPSKGVRIEEMGYKFGCNGVDNAKLWFDNVRVPAENLLNKYSDIDKNGQYSSQITSRRGRFLKVADQLLSGRLAIASMCLGGTKTCLSIAFLYASSRLAVGPTGKSDTPILTYQLQQRALMPLVAKTMAYNIGLNYCKARWANQSAADADEVIRLCCVIKPLVTWNFEDTATTCRERCGGQGYLSVNRLGSFIGFSHAGMTAEGDNCVLMGKVSKELLGALQSKKASLPAVPDAQNARSWNLDNITSQLNLFRLREQLLVKELATSMQTKMSGQGETLFDVWMKQESDTIQALARAHGERIVLEQFNKVLDDTNGQACKVLETMYQLYALYTIEGHLSWYLLHGLISVENGQQVSALVRSLVDKLTPVSQQVVLALGVDQRLLFAPIAGNWEAYHKEDNGGEWTTALPPSKL</sequence>
<dbReference type="InterPro" id="IPR012258">
    <property type="entry name" value="Acyl-CoA_oxidase"/>
</dbReference>
<evidence type="ECO:0000256" key="3">
    <source>
        <dbReference type="ARBA" id="ARBA00004275"/>
    </source>
</evidence>
<dbReference type="GO" id="GO:0003997">
    <property type="term" value="F:acyl-CoA oxidase activity"/>
    <property type="evidence" value="ECO:0007669"/>
    <property type="project" value="UniProtKB-EC"/>
</dbReference>
<feature type="domain" description="Acyl-CoA oxidase/dehydrogenase middle" evidence="16">
    <location>
        <begin position="132"/>
        <end position="241"/>
    </location>
</feature>
<comment type="catalytic activity">
    <reaction evidence="1">
        <text>a 2,3-saturated acyl-CoA + O2 = a (2E)-enoyl-CoA + H2O2</text>
        <dbReference type="Rhea" id="RHEA:38959"/>
        <dbReference type="ChEBI" id="CHEBI:15379"/>
        <dbReference type="ChEBI" id="CHEBI:16240"/>
        <dbReference type="ChEBI" id="CHEBI:58856"/>
        <dbReference type="ChEBI" id="CHEBI:65111"/>
        <dbReference type="EC" id="1.3.3.6"/>
    </reaction>
</comment>
<name>A0A8H7PLR3_MORIS</name>
<dbReference type="FunFam" id="1.20.140.10:FF:000007">
    <property type="entry name" value="Acyl-coenzyme A oxidase"/>
    <property type="match status" value="1"/>
</dbReference>